<organism evidence="4 5">
    <name type="scientific">Marinobacter salsuginis</name>
    <dbReference type="NCBI Taxonomy" id="418719"/>
    <lineage>
        <taxon>Bacteria</taxon>
        <taxon>Pseudomonadati</taxon>
        <taxon>Pseudomonadota</taxon>
        <taxon>Gammaproteobacteria</taxon>
        <taxon>Pseudomonadales</taxon>
        <taxon>Marinobacteraceae</taxon>
        <taxon>Marinobacter</taxon>
    </lineage>
</organism>
<evidence type="ECO:0000313" key="4">
    <source>
        <dbReference type="EMBL" id="GBO90169.1"/>
    </source>
</evidence>
<accession>A0A5M3Q4X0</accession>
<feature type="domain" description="Thioredoxin-like fold" evidence="3">
    <location>
        <begin position="204"/>
        <end position="327"/>
    </location>
</feature>
<dbReference type="AlphaFoldDB" id="A0A5M3Q4X0"/>
<dbReference type="EMBL" id="BGZI01000035">
    <property type="protein sequence ID" value="GBO90169.1"/>
    <property type="molecule type" value="Genomic_DNA"/>
</dbReference>
<protein>
    <recommendedName>
        <fullName evidence="3">Thioredoxin-like fold domain-containing protein</fullName>
    </recommendedName>
</protein>
<keyword evidence="2" id="KW-1133">Transmembrane helix</keyword>
<dbReference type="InterPro" id="IPR051470">
    <property type="entry name" value="Thiol:disulfide_interchange"/>
</dbReference>
<keyword evidence="2" id="KW-0812">Transmembrane</keyword>
<dbReference type="RefSeq" id="WP_136630375.1">
    <property type="nucleotide sequence ID" value="NZ_BGZI01000035.1"/>
</dbReference>
<dbReference type="Pfam" id="PF13098">
    <property type="entry name" value="Thioredoxin_2"/>
    <property type="match status" value="1"/>
</dbReference>
<dbReference type="PANTHER" id="PTHR35272">
    <property type="entry name" value="THIOL:DISULFIDE INTERCHANGE PROTEIN DSBC-RELATED"/>
    <property type="match status" value="1"/>
</dbReference>
<dbReference type="SUPFAM" id="SSF52833">
    <property type="entry name" value="Thioredoxin-like"/>
    <property type="match status" value="1"/>
</dbReference>
<dbReference type="InterPro" id="IPR036249">
    <property type="entry name" value="Thioredoxin-like_sf"/>
</dbReference>
<evidence type="ECO:0000259" key="3">
    <source>
        <dbReference type="Pfam" id="PF13098"/>
    </source>
</evidence>
<reference evidence="4 5" key="1">
    <citation type="journal article" date="2019" name="J. Gen. Appl. Microbiol.">
        <title>Aerobic degradation of cis-dichloroethene by the marine bacterium Marinobacter salsuginis strain 5N-3.</title>
        <authorList>
            <person name="Inoue Y."/>
            <person name="Fukunaga Y."/>
            <person name="Katsumata H."/>
            <person name="Ohji S."/>
            <person name="Hosoyama A."/>
            <person name="Mori K."/>
            <person name="Ando K."/>
        </authorList>
    </citation>
    <scope>NUCLEOTIDE SEQUENCE [LARGE SCALE GENOMIC DNA]</scope>
    <source>
        <strain evidence="4 5">NBRC 109114</strain>
    </source>
</reference>
<dbReference type="InterPro" id="IPR012336">
    <property type="entry name" value="Thioredoxin-like_fold"/>
</dbReference>
<feature type="transmembrane region" description="Helical" evidence="2">
    <location>
        <begin position="12"/>
        <end position="31"/>
    </location>
</feature>
<feature type="compositionally biased region" description="Polar residues" evidence="1">
    <location>
        <begin position="151"/>
        <end position="163"/>
    </location>
</feature>
<dbReference type="PANTHER" id="PTHR35272:SF3">
    <property type="entry name" value="THIOL:DISULFIDE INTERCHANGE PROTEIN DSBC"/>
    <property type="match status" value="1"/>
</dbReference>
<proteinExistence type="predicted"/>
<feature type="region of interest" description="Disordered" evidence="1">
    <location>
        <begin position="128"/>
        <end position="176"/>
    </location>
</feature>
<keyword evidence="2" id="KW-0472">Membrane</keyword>
<gene>
    <name evidence="4" type="ORF">MSSD14B_38370</name>
</gene>
<evidence type="ECO:0000256" key="2">
    <source>
        <dbReference type="SAM" id="Phobius"/>
    </source>
</evidence>
<name>A0A5M3Q4X0_9GAMM</name>
<evidence type="ECO:0000256" key="1">
    <source>
        <dbReference type="SAM" id="MobiDB-lite"/>
    </source>
</evidence>
<dbReference type="Proteomes" id="UP000387223">
    <property type="component" value="Unassembled WGS sequence"/>
</dbReference>
<comment type="caution">
    <text evidence="4">The sequence shown here is derived from an EMBL/GenBank/DDBJ whole genome shotgun (WGS) entry which is preliminary data.</text>
</comment>
<feature type="compositionally biased region" description="Polar residues" evidence="1">
    <location>
        <begin position="134"/>
        <end position="144"/>
    </location>
</feature>
<dbReference type="Gene3D" id="3.40.30.10">
    <property type="entry name" value="Glutaredoxin"/>
    <property type="match status" value="1"/>
</dbReference>
<evidence type="ECO:0000313" key="5">
    <source>
        <dbReference type="Proteomes" id="UP000387223"/>
    </source>
</evidence>
<sequence length="348" mass="37847">MNVSEIPGRDIVIGLIVGLATAALIYFLVQWQSPDPQIYKDAKSSAEAVDIKSDEALEKAAFDKVRIVEPQLTLNQVRASDLYPGLVEVYHDGKLRYVLGDLVIRGELIDIETGENLTQKTVKALRALQGTSGGDSSSVATAQPSERPKVAQQSPAPVQQTAPSSSGSESSTGLLQQDTQRLNVALAILANDIIPDEMTVVYPAQGEETHQLTVFSDITCPVCKRNHEDYDDFQAQGVTIRAALFPRRGMEAPEAEVMSKVLCAPTMEERRTLLDRAYTGDSLADAPMCENDYLQNIRDIAVAQENGLAVTSTPTLMAANGLRVDGYPRENPVSTIMRMLEARGSVRN</sequence>